<comment type="caution">
    <text evidence="3">The sequence shown here is derived from an EMBL/GenBank/DDBJ whole genome shotgun (WGS) entry which is preliminary data.</text>
</comment>
<keyword evidence="2" id="KW-0472">Membrane</keyword>
<evidence type="ECO:0000256" key="1">
    <source>
        <dbReference type="SAM" id="MobiDB-lite"/>
    </source>
</evidence>
<dbReference type="OrthoDB" id="8187913at2759"/>
<dbReference type="EMBL" id="CADEPI010000583">
    <property type="protein sequence ID" value="CAB3387496.1"/>
    <property type="molecule type" value="Genomic_DNA"/>
</dbReference>
<dbReference type="AlphaFoldDB" id="A0A8S1DZU7"/>
<name>A0A8S1DZU7_9INSE</name>
<keyword evidence="2" id="KW-1133">Transmembrane helix</keyword>
<reference evidence="3 4" key="1">
    <citation type="submission" date="2020-04" db="EMBL/GenBank/DDBJ databases">
        <authorList>
            <person name="Alioto T."/>
            <person name="Alioto T."/>
            <person name="Gomez Garrido J."/>
        </authorList>
    </citation>
    <scope>NUCLEOTIDE SEQUENCE [LARGE SCALE GENOMIC DNA]</scope>
</reference>
<feature type="region of interest" description="Disordered" evidence="1">
    <location>
        <begin position="18"/>
        <end position="65"/>
    </location>
</feature>
<evidence type="ECO:0000256" key="2">
    <source>
        <dbReference type="SAM" id="Phobius"/>
    </source>
</evidence>
<evidence type="ECO:0000313" key="3">
    <source>
        <dbReference type="EMBL" id="CAB3387496.1"/>
    </source>
</evidence>
<feature type="non-terminal residue" evidence="3">
    <location>
        <position position="1"/>
    </location>
</feature>
<accession>A0A8S1DZU7</accession>
<proteinExistence type="predicted"/>
<gene>
    <name evidence="3" type="ORF">CLODIP_2_CD02759</name>
</gene>
<dbReference type="Proteomes" id="UP000494165">
    <property type="component" value="Unassembled WGS sequence"/>
</dbReference>
<feature type="compositionally biased region" description="Basic residues" evidence="1">
    <location>
        <begin position="47"/>
        <end position="62"/>
    </location>
</feature>
<organism evidence="3 4">
    <name type="scientific">Cloeon dipterum</name>
    <dbReference type="NCBI Taxonomy" id="197152"/>
    <lineage>
        <taxon>Eukaryota</taxon>
        <taxon>Metazoa</taxon>
        <taxon>Ecdysozoa</taxon>
        <taxon>Arthropoda</taxon>
        <taxon>Hexapoda</taxon>
        <taxon>Insecta</taxon>
        <taxon>Pterygota</taxon>
        <taxon>Palaeoptera</taxon>
        <taxon>Ephemeroptera</taxon>
        <taxon>Pisciforma</taxon>
        <taxon>Baetidae</taxon>
        <taxon>Cloeon</taxon>
    </lineage>
</organism>
<feature type="transmembrane region" description="Helical" evidence="2">
    <location>
        <begin position="81"/>
        <end position="106"/>
    </location>
</feature>
<keyword evidence="4" id="KW-1185">Reference proteome</keyword>
<evidence type="ECO:0000313" key="4">
    <source>
        <dbReference type="Proteomes" id="UP000494165"/>
    </source>
</evidence>
<keyword evidence="2" id="KW-0812">Transmembrane</keyword>
<protein>
    <submittedName>
        <fullName evidence="3">Uncharacterized protein</fullName>
    </submittedName>
</protein>
<sequence length="206" mass="22193">DVAWSPLFSVLGRHLSSVEASEPEQQQRGRGGRPDNSSVWWLPSSPTRHRHHHGRGRPHRSGHNATAATGGPNVCYGPNEVLIVIAVTCAVNFAFIFGIMTVVHLCNIRNHAHIHSAAALSKLVSAGHADSITLVADGRCPAKARRRSCEPCASASMTMLLLPDLEVDEEAGGGSTTPGWYPSKTRNGNYQALSQAHSMEDLHILE</sequence>